<protein>
    <submittedName>
        <fullName evidence="1">Uncharacterized protein</fullName>
    </submittedName>
</protein>
<organism evidence="1 2">
    <name type="scientific">Coniosporium tulheliwenetii</name>
    <dbReference type="NCBI Taxonomy" id="3383036"/>
    <lineage>
        <taxon>Eukaryota</taxon>
        <taxon>Fungi</taxon>
        <taxon>Dikarya</taxon>
        <taxon>Ascomycota</taxon>
        <taxon>Pezizomycotina</taxon>
        <taxon>Dothideomycetes</taxon>
        <taxon>Dothideomycetes incertae sedis</taxon>
        <taxon>Coniosporium</taxon>
    </lineage>
</organism>
<keyword evidence="2" id="KW-1185">Reference proteome</keyword>
<reference evidence="1" key="1">
    <citation type="submission" date="2022-10" db="EMBL/GenBank/DDBJ databases">
        <title>Culturing micro-colonial fungi from biological soil crusts in the Mojave desert and describing Neophaeococcomyces mojavensis, and introducing the new genera and species Taxawa tesnikishii.</title>
        <authorList>
            <person name="Kurbessoian T."/>
            <person name="Stajich J.E."/>
        </authorList>
    </citation>
    <scope>NUCLEOTIDE SEQUENCE</scope>
    <source>
        <strain evidence="1">JES_115</strain>
    </source>
</reference>
<name>A0ACC2Z4J0_9PEZI</name>
<dbReference type="EMBL" id="JAPDRP010000013">
    <property type="protein sequence ID" value="KAJ9642460.1"/>
    <property type="molecule type" value="Genomic_DNA"/>
</dbReference>
<comment type="caution">
    <text evidence="1">The sequence shown here is derived from an EMBL/GenBank/DDBJ whole genome shotgun (WGS) entry which is preliminary data.</text>
</comment>
<sequence length="340" mass="38262">MANPRSPSPPRKRNKTGFEDPDATQLLEEEMLPGYTPDDYYPVSIGELFESRYRVLGKLGFRMVSTAWLCRDLKEDRHVTLRVYTIEGSSESQKELKVLEHLRTMEPNHAGWYLVRRMLDTLELPGTKGPHRCIVDDPVGFTLSQFRWMCRGKIPGKKLKCVIEHLLAALDFLRSEAKVVHTKFVFIHRVDIHEHNIMLSLLDDSLLKAFEEKESAEPSVYELAGDRVIYASRPLATPKKIWELFEGKPLVRPPSPNTDVSSAVHLAKLIALLGPPPKELLKRGEASEQFFNENGEFTAGIVIPATTLEDEEGVLEGRGGCVPALHTEDAAVEARGQEIA</sequence>
<proteinExistence type="predicted"/>
<evidence type="ECO:0000313" key="2">
    <source>
        <dbReference type="Proteomes" id="UP001172680"/>
    </source>
</evidence>
<evidence type="ECO:0000313" key="1">
    <source>
        <dbReference type="EMBL" id="KAJ9642460.1"/>
    </source>
</evidence>
<accession>A0ACC2Z4J0</accession>
<gene>
    <name evidence="1" type="ORF">H2199_004841</name>
</gene>
<dbReference type="Proteomes" id="UP001172680">
    <property type="component" value="Unassembled WGS sequence"/>
</dbReference>